<dbReference type="EMBL" id="KV417482">
    <property type="protein sequence ID" value="KZP33486.1"/>
    <property type="molecule type" value="Genomic_DNA"/>
</dbReference>
<evidence type="ECO:0000313" key="3">
    <source>
        <dbReference type="EMBL" id="KZP33486.1"/>
    </source>
</evidence>
<name>A0A166W8A1_9AGAM</name>
<keyword evidence="2" id="KW-0732">Signal</keyword>
<dbReference type="OrthoDB" id="9451547at2759"/>
<organism evidence="3 4">
    <name type="scientific">Athelia psychrophila</name>
    <dbReference type="NCBI Taxonomy" id="1759441"/>
    <lineage>
        <taxon>Eukaryota</taxon>
        <taxon>Fungi</taxon>
        <taxon>Dikarya</taxon>
        <taxon>Basidiomycota</taxon>
        <taxon>Agaricomycotina</taxon>
        <taxon>Agaricomycetes</taxon>
        <taxon>Agaricomycetidae</taxon>
        <taxon>Atheliales</taxon>
        <taxon>Atheliaceae</taxon>
        <taxon>Athelia</taxon>
    </lineage>
</organism>
<protein>
    <submittedName>
        <fullName evidence="3">Uncharacterized protein</fullName>
    </submittedName>
</protein>
<dbReference type="AlphaFoldDB" id="A0A166W8A1"/>
<dbReference type="Proteomes" id="UP000076532">
    <property type="component" value="Unassembled WGS sequence"/>
</dbReference>
<evidence type="ECO:0000256" key="1">
    <source>
        <dbReference type="SAM" id="MobiDB-lite"/>
    </source>
</evidence>
<evidence type="ECO:0000313" key="4">
    <source>
        <dbReference type="Proteomes" id="UP000076532"/>
    </source>
</evidence>
<feature type="signal peptide" evidence="2">
    <location>
        <begin position="1"/>
        <end position="16"/>
    </location>
</feature>
<evidence type="ECO:0000256" key="2">
    <source>
        <dbReference type="SAM" id="SignalP"/>
    </source>
</evidence>
<feature type="chain" id="PRO_5007881706" evidence="2">
    <location>
        <begin position="17"/>
        <end position="195"/>
    </location>
</feature>
<feature type="compositionally biased region" description="Basic and acidic residues" evidence="1">
    <location>
        <begin position="129"/>
        <end position="144"/>
    </location>
</feature>
<feature type="region of interest" description="Disordered" evidence="1">
    <location>
        <begin position="129"/>
        <end position="181"/>
    </location>
</feature>
<keyword evidence="4" id="KW-1185">Reference proteome</keyword>
<sequence length="195" mass="21159">MIFILLFLHYLATLHADALPTPAANVSAVAGFVNISPSCKDLGSCRELSDIIKSCLTTIFACIWFANHPDIPPPNPRSPLLAKIMAGYAAIVGNLFFPDMMLVRAMRQFISAGEVARKLNDIHDRIEQEEKTAAGESNDDKQLEEGDGDGAEDVTIPLVSRENPQAPIVSRNNPASTEKRSSEWIISPVALCGLT</sequence>
<proteinExistence type="predicted"/>
<gene>
    <name evidence="3" type="ORF">FIBSPDRAFT_308279</name>
</gene>
<reference evidence="3 4" key="1">
    <citation type="journal article" date="2016" name="Mol. Biol. Evol.">
        <title>Comparative Genomics of Early-Diverging Mushroom-Forming Fungi Provides Insights into the Origins of Lignocellulose Decay Capabilities.</title>
        <authorList>
            <person name="Nagy L.G."/>
            <person name="Riley R."/>
            <person name="Tritt A."/>
            <person name="Adam C."/>
            <person name="Daum C."/>
            <person name="Floudas D."/>
            <person name="Sun H."/>
            <person name="Yadav J.S."/>
            <person name="Pangilinan J."/>
            <person name="Larsson K.H."/>
            <person name="Matsuura K."/>
            <person name="Barry K."/>
            <person name="Labutti K."/>
            <person name="Kuo R."/>
            <person name="Ohm R.A."/>
            <person name="Bhattacharya S.S."/>
            <person name="Shirouzu T."/>
            <person name="Yoshinaga Y."/>
            <person name="Martin F.M."/>
            <person name="Grigoriev I.V."/>
            <person name="Hibbett D.S."/>
        </authorList>
    </citation>
    <scope>NUCLEOTIDE SEQUENCE [LARGE SCALE GENOMIC DNA]</scope>
    <source>
        <strain evidence="3 4">CBS 109695</strain>
    </source>
</reference>
<accession>A0A166W8A1</accession>